<comment type="caution">
    <text evidence="1">The sequence shown here is derived from an EMBL/GenBank/DDBJ whole genome shotgun (WGS) entry which is preliminary data.</text>
</comment>
<dbReference type="Proteomes" id="UP001497535">
    <property type="component" value="Unassembled WGS sequence"/>
</dbReference>
<proteinExistence type="predicted"/>
<name>A0ACB0YHB1_MELEN</name>
<dbReference type="EMBL" id="CAVMJV010000012">
    <property type="protein sequence ID" value="CAK5046474.1"/>
    <property type="molecule type" value="Genomic_DNA"/>
</dbReference>
<protein>
    <submittedName>
        <fullName evidence="1">Uncharacterized protein</fullName>
    </submittedName>
</protein>
<evidence type="ECO:0000313" key="1">
    <source>
        <dbReference type="EMBL" id="CAK5046474.1"/>
    </source>
</evidence>
<gene>
    <name evidence="1" type="ORF">MENTE1834_LOCUS12089</name>
</gene>
<accession>A0ACB0YHB1</accession>
<keyword evidence="2" id="KW-1185">Reference proteome</keyword>
<sequence>MLFTALILVFIYFIYLLYYLQYPDFVYVNDQQSVLKNSLPAIFQINDPCKETNNLYKLFAVIIPFIFTITPFCIIIITGIKMVRYVNSHTFPDSQLKDYTKQLTKNLIILAIIPLTILIATSSFVFLGSTNNTNCNKINYEFNLNQFNSQYLFNFLIHLVPVINPVVCILTNKPYRVFVFSHLNKITPTL</sequence>
<evidence type="ECO:0000313" key="2">
    <source>
        <dbReference type="Proteomes" id="UP001497535"/>
    </source>
</evidence>
<organism evidence="1 2">
    <name type="scientific">Meloidogyne enterolobii</name>
    <name type="common">Root-knot nematode worm</name>
    <name type="synonym">Meloidogyne mayaguensis</name>
    <dbReference type="NCBI Taxonomy" id="390850"/>
    <lineage>
        <taxon>Eukaryota</taxon>
        <taxon>Metazoa</taxon>
        <taxon>Ecdysozoa</taxon>
        <taxon>Nematoda</taxon>
        <taxon>Chromadorea</taxon>
        <taxon>Rhabditida</taxon>
        <taxon>Tylenchina</taxon>
        <taxon>Tylenchomorpha</taxon>
        <taxon>Tylenchoidea</taxon>
        <taxon>Meloidogynidae</taxon>
        <taxon>Meloidogyninae</taxon>
        <taxon>Meloidogyne</taxon>
    </lineage>
</organism>
<reference evidence="1" key="1">
    <citation type="submission" date="2023-11" db="EMBL/GenBank/DDBJ databases">
        <authorList>
            <person name="Poullet M."/>
        </authorList>
    </citation>
    <scope>NUCLEOTIDE SEQUENCE</scope>
    <source>
        <strain evidence="1">E1834</strain>
    </source>
</reference>